<dbReference type="EMBL" id="CAXKWB010001487">
    <property type="protein sequence ID" value="CAL4064451.1"/>
    <property type="molecule type" value="Genomic_DNA"/>
</dbReference>
<feature type="transmembrane region" description="Helical" evidence="2">
    <location>
        <begin position="352"/>
        <end position="371"/>
    </location>
</feature>
<sequence>AIQQLSVIFSILFSLPLIEMGASSNTIALVYAVYFTTWSLFGPFVGPLAEEFGWRKVGVYSTLLTSISCFMSAFATSPLHIALSFSFLSGIGGSCCGNMAFLLIATYFRHNLGLANAVLLSGIGVGAFVGPLYINFFLEQYSFKGTAILYGALVLNGCAMSLLYHPVDQHMKKVEIDSEECNPLTLQTDVEKMHNKITLKAKFEPQNYRNIRVRYNSESRVRYNSECRVRYNSECKEQNGFPLASRPSITYSALDIGALAHVSSVLALSSFDVNENHENMEKTGTEIILSDSKSGLSNFVNVFKRTVGCITILNSLPAIILVISGVFIQNIRVSFPMMVPFALQSEGHSLETAAWCLSMFAAADVVSKIFISAMSDRSWFNKRIFYMGGTLLISLSISVFSLVSSLFWLKVSLVIYGIGIGTVMALYNLVMIEYLGYENLSRIVGATCLANAVGAFTIGPTAGWIRDSFNSYSLSLQFFAAIGICSFLLWTLMPMAQRLEKRKQELRKDDI</sequence>
<dbReference type="AlphaFoldDB" id="A0AAV2PSE5"/>
<organism evidence="4 5">
    <name type="scientific">Meganyctiphanes norvegica</name>
    <name type="common">Northern krill</name>
    <name type="synonym">Thysanopoda norvegica</name>
    <dbReference type="NCBI Taxonomy" id="48144"/>
    <lineage>
        <taxon>Eukaryota</taxon>
        <taxon>Metazoa</taxon>
        <taxon>Ecdysozoa</taxon>
        <taxon>Arthropoda</taxon>
        <taxon>Crustacea</taxon>
        <taxon>Multicrustacea</taxon>
        <taxon>Malacostraca</taxon>
        <taxon>Eumalacostraca</taxon>
        <taxon>Eucarida</taxon>
        <taxon>Euphausiacea</taxon>
        <taxon>Euphausiidae</taxon>
        <taxon>Meganyctiphanes</taxon>
    </lineage>
</organism>
<dbReference type="SUPFAM" id="SSF103473">
    <property type="entry name" value="MFS general substrate transporter"/>
    <property type="match status" value="1"/>
</dbReference>
<feature type="transmembrane region" description="Helical" evidence="2">
    <location>
        <begin position="146"/>
        <end position="164"/>
    </location>
</feature>
<dbReference type="Gene3D" id="1.20.1250.20">
    <property type="entry name" value="MFS general substrate transporter like domains"/>
    <property type="match status" value="2"/>
</dbReference>
<keyword evidence="2" id="KW-1133">Transmembrane helix</keyword>
<protein>
    <recommendedName>
        <fullName evidence="3">Major facilitator superfamily (MFS) profile domain-containing protein</fullName>
    </recommendedName>
</protein>
<dbReference type="Proteomes" id="UP001497623">
    <property type="component" value="Unassembled WGS sequence"/>
</dbReference>
<evidence type="ECO:0000256" key="1">
    <source>
        <dbReference type="ARBA" id="ARBA00004141"/>
    </source>
</evidence>
<dbReference type="GO" id="GO:0016020">
    <property type="term" value="C:membrane"/>
    <property type="evidence" value="ECO:0007669"/>
    <property type="project" value="UniProtKB-SubCell"/>
</dbReference>
<keyword evidence="2" id="KW-0472">Membrane</keyword>
<feature type="transmembrane region" description="Helical" evidence="2">
    <location>
        <begin position="471"/>
        <end position="493"/>
    </location>
</feature>
<feature type="domain" description="Major facilitator superfamily (MFS) profile" evidence="3">
    <location>
        <begin position="1"/>
        <end position="498"/>
    </location>
</feature>
<feature type="transmembrane region" description="Helical" evidence="2">
    <location>
        <begin position="443"/>
        <end position="465"/>
    </location>
</feature>
<feature type="transmembrane region" description="Helical" evidence="2">
    <location>
        <begin position="26"/>
        <end position="45"/>
    </location>
</feature>
<feature type="transmembrane region" description="Helical" evidence="2">
    <location>
        <begin position="413"/>
        <end position="431"/>
    </location>
</feature>
<feature type="transmembrane region" description="Helical" evidence="2">
    <location>
        <begin position="57"/>
        <end position="75"/>
    </location>
</feature>
<reference evidence="4 5" key="1">
    <citation type="submission" date="2024-05" db="EMBL/GenBank/DDBJ databases">
        <authorList>
            <person name="Wallberg A."/>
        </authorList>
    </citation>
    <scope>NUCLEOTIDE SEQUENCE [LARGE SCALE GENOMIC DNA]</scope>
</reference>
<gene>
    <name evidence="4" type="ORF">MNOR_LOCUS4100</name>
</gene>
<feature type="transmembrane region" description="Helical" evidence="2">
    <location>
        <begin position="383"/>
        <end position="407"/>
    </location>
</feature>
<name>A0AAV2PSE5_MEGNR</name>
<evidence type="ECO:0000313" key="5">
    <source>
        <dbReference type="Proteomes" id="UP001497623"/>
    </source>
</evidence>
<comment type="subcellular location">
    <subcellularLocation>
        <location evidence="1">Membrane</location>
        <topology evidence="1">Multi-pass membrane protein</topology>
    </subcellularLocation>
</comment>
<comment type="caution">
    <text evidence="4">The sequence shown here is derived from an EMBL/GenBank/DDBJ whole genome shotgun (WGS) entry which is preliminary data.</text>
</comment>
<dbReference type="InterPro" id="IPR020846">
    <property type="entry name" value="MFS_dom"/>
</dbReference>
<keyword evidence="2" id="KW-0812">Transmembrane</keyword>
<evidence type="ECO:0000259" key="3">
    <source>
        <dbReference type="PROSITE" id="PS50850"/>
    </source>
</evidence>
<dbReference type="GO" id="GO:0008028">
    <property type="term" value="F:monocarboxylic acid transmembrane transporter activity"/>
    <property type="evidence" value="ECO:0007669"/>
    <property type="project" value="TreeGrafter"/>
</dbReference>
<evidence type="ECO:0000313" key="4">
    <source>
        <dbReference type="EMBL" id="CAL4064451.1"/>
    </source>
</evidence>
<feature type="transmembrane region" description="Helical" evidence="2">
    <location>
        <begin position="112"/>
        <end position="134"/>
    </location>
</feature>
<dbReference type="PANTHER" id="PTHR11360">
    <property type="entry name" value="MONOCARBOXYLATE TRANSPORTER"/>
    <property type="match status" value="1"/>
</dbReference>
<proteinExistence type="predicted"/>
<dbReference type="InterPro" id="IPR036259">
    <property type="entry name" value="MFS_trans_sf"/>
</dbReference>
<feature type="transmembrane region" description="Helical" evidence="2">
    <location>
        <begin position="81"/>
        <end position="105"/>
    </location>
</feature>
<evidence type="ECO:0000256" key="2">
    <source>
        <dbReference type="SAM" id="Phobius"/>
    </source>
</evidence>
<dbReference type="InterPro" id="IPR050327">
    <property type="entry name" value="Proton-linked_MCT"/>
</dbReference>
<dbReference type="Pfam" id="PF07690">
    <property type="entry name" value="MFS_1"/>
    <property type="match status" value="1"/>
</dbReference>
<dbReference type="PANTHER" id="PTHR11360:SF306">
    <property type="entry name" value="RE01051P"/>
    <property type="match status" value="1"/>
</dbReference>
<keyword evidence="5" id="KW-1185">Reference proteome</keyword>
<accession>A0AAV2PSE5</accession>
<dbReference type="InterPro" id="IPR011701">
    <property type="entry name" value="MFS"/>
</dbReference>
<feature type="transmembrane region" description="Helical" evidence="2">
    <location>
        <begin position="307"/>
        <end position="332"/>
    </location>
</feature>
<dbReference type="PROSITE" id="PS50850">
    <property type="entry name" value="MFS"/>
    <property type="match status" value="1"/>
</dbReference>
<feature type="non-terminal residue" evidence="4">
    <location>
        <position position="1"/>
    </location>
</feature>